<accession>A0ABN2J2W6</accession>
<dbReference type="InterPro" id="IPR023606">
    <property type="entry name" value="CoA-Trfase_III_dom_1_sf"/>
</dbReference>
<dbReference type="Proteomes" id="UP001500280">
    <property type="component" value="Unassembled WGS sequence"/>
</dbReference>
<dbReference type="PANTHER" id="PTHR48207:SF3">
    <property type="entry name" value="SUCCINATE--HYDROXYMETHYLGLUTARATE COA-TRANSFERASE"/>
    <property type="match status" value="1"/>
</dbReference>
<dbReference type="Pfam" id="PF02515">
    <property type="entry name" value="CoA_transf_3"/>
    <property type="match status" value="1"/>
</dbReference>
<proteinExistence type="predicted"/>
<gene>
    <name evidence="2" type="ORF">GCM10009745_76820</name>
</gene>
<dbReference type="InterPro" id="IPR050483">
    <property type="entry name" value="CoA-transferase_III_domain"/>
</dbReference>
<name>A0ABN2J2W6_9ACTN</name>
<protein>
    <submittedName>
        <fullName evidence="2">CoA transferase</fullName>
    </submittedName>
</protein>
<dbReference type="InterPro" id="IPR044855">
    <property type="entry name" value="CoA-Trfase_III_dom3_sf"/>
</dbReference>
<keyword evidence="3" id="KW-1185">Reference proteome</keyword>
<reference evidence="2 3" key="1">
    <citation type="journal article" date="2019" name="Int. J. Syst. Evol. Microbiol.">
        <title>The Global Catalogue of Microorganisms (GCM) 10K type strain sequencing project: providing services to taxonomists for standard genome sequencing and annotation.</title>
        <authorList>
            <consortium name="The Broad Institute Genomics Platform"/>
            <consortium name="The Broad Institute Genome Sequencing Center for Infectious Disease"/>
            <person name="Wu L."/>
            <person name="Ma J."/>
        </authorList>
    </citation>
    <scope>NUCLEOTIDE SEQUENCE [LARGE SCALE GENOMIC DNA]</scope>
    <source>
        <strain evidence="2 3">JCM 14307</strain>
    </source>
</reference>
<dbReference type="Gene3D" id="3.40.50.10540">
    <property type="entry name" value="Crotonobetainyl-coa:carnitine coa-transferase, domain 1"/>
    <property type="match status" value="1"/>
</dbReference>
<sequence length="401" mass="42612">MGADLLAGVRVLDLTNVLAGPFAGYQLGLMGAEVIKVEVPGTGDLARSLGGDPELSAYGLGISFLAQNAGKRSLTLDLKNPAGREIFERLVRKADVLLENFRPGVLARLGFPVETLHELNPSLVYCAVSGFGQTGPMRGRPAYDQIIQGLSGIMSVTGTPESAPTRTGFPIADTLGGYAAAFAISAALVKRSRTGIGSFLDVSMLETAVAAMGWVVSDYLIGGRIPQAMGNENATSAPSGTFRTADGALNIAANKQEQYVELCRILDRPDLLTDDRFATRESRKAHRAELKTELEKTLEQASAAHWDNLLANTGVPVAPVLTVEEALSLDQLAERELFHELPMPDGRERSLRVLGSSVHLNGQPVGPSTRPPLLGEHTTQILTELGYTETEIEALAAKGAT</sequence>
<dbReference type="EMBL" id="BAAANF010000027">
    <property type="protein sequence ID" value="GAA1716845.1"/>
    <property type="molecule type" value="Genomic_DNA"/>
</dbReference>
<keyword evidence="1 2" id="KW-0808">Transferase</keyword>
<evidence type="ECO:0000256" key="1">
    <source>
        <dbReference type="ARBA" id="ARBA00022679"/>
    </source>
</evidence>
<dbReference type="SUPFAM" id="SSF89796">
    <property type="entry name" value="CoA-transferase family III (CaiB/BaiF)"/>
    <property type="match status" value="1"/>
</dbReference>
<evidence type="ECO:0000313" key="2">
    <source>
        <dbReference type="EMBL" id="GAA1716845.1"/>
    </source>
</evidence>
<dbReference type="GO" id="GO:0016740">
    <property type="term" value="F:transferase activity"/>
    <property type="evidence" value="ECO:0007669"/>
    <property type="project" value="UniProtKB-KW"/>
</dbReference>
<dbReference type="Gene3D" id="3.30.1540.10">
    <property type="entry name" value="formyl-coa transferase, domain 3"/>
    <property type="match status" value="1"/>
</dbReference>
<dbReference type="PANTHER" id="PTHR48207">
    <property type="entry name" value="SUCCINATE--HYDROXYMETHYLGLUTARATE COA-TRANSFERASE"/>
    <property type="match status" value="1"/>
</dbReference>
<dbReference type="InterPro" id="IPR003673">
    <property type="entry name" value="CoA-Trfase_fam_III"/>
</dbReference>
<dbReference type="RefSeq" id="WP_344163943.1">
    <property type="nucleotide sequence ID" value="NZ_BAAANF010000027.1"/>
</dbReference>
<evidence type="ECO:0000313" key="3">
    <source>
        <dbReference type="Proteomes" id="UP001500280"/>
    </source>
</evidence>
<organism evidence="2 3">
    <name type="scientific">Kribbella yunnanensis</name>
    <dbReference type="NCBI Taxonomy" id="190194"/>
    <lineage>
        <taxon>Bacteria</taxon>
        <taxon>Bacillati</taxon>
        <taxon>Actinomycetota</taxon>
        <taxon>Actinomycetes</taxon>
        <taxon>Propionibacteriales</taxon>
        <taxon>Kribbellaceae</taxon>
        <taxon>Kribbella</taxon>
    </lineage>
</organism>
<comment type="caution">
    <text evidence="2">The sequence shown here is derived from an EMBL/GenBank/DDBJ whole genome shotgun (WGS) entry which is preliminary data.</text>
</comment>